<dbReference type="AlphaFoldDB" id="A0A517SVP2"/>
<gene>
    <name evidence="4" type="ORF">SV7mr_27250</name>
</gene>
<feature type="compositionally biased region" description="Basic and acidic residues" evidence="2">
    <location>
        <begin position="457"/>
        <end position="476"/>
    </location>
</feature>
<keyword evidence="1" id="KW-0175">Coiled coil</keyword>
<organism evidence="4 5">
    <name type="scientific">Stieleria bergensis</name>
    <dbReference type="NCBI Taxonomy" id="2528025"/>
    <lineage>
        <taxon>Bacteria</taxon>
        <taxon>Pseudomonadati</taxon>
        <taxon>Planctomycetota</taxon>
        <taxon>Planctomycetia</taxon>
        <taxon>Pirellulales</taxon>
        <taxon>Pirellulaceae</taxon>
        <taxon>Stieleria</taxon>
    </lineage>
</organism>
<dbReference type="OrthoDB" id="234267at2"/>
<feature type="coiled-coil region" evidence="1">
    <location>
        <begin position="369"/>
        <end position="403"/>
    </location>
</feature>
<name>A0A517SVP2_9BACT</name>
<feature type="transmembrane region" description="Helical" evidence="3">
    <location>
        <begin position="426"/>
        <end position="446"/>
    </location>
</feature>
<protein>
    <submittedName>
        <fullName evidence="4">Uncharacterized protein</fullName>
    </submittedName>
</protein>
<feature type="compositionally biased region" description="Polar residues" evidence="2">
    <location>
        <begin position="505"/>
        <end position="515"/>
    </location>
</feature>
<evidence type="ECO:0000256" key="1">
    <source>
        <dbReference type="SAM" id="Coils"/>
    </source>
</evidence>
<feature type="coiled-coil region" evidence="1">
    <location>
        <begin position="181"/>
        <end position="208"/>
    </location>
</feature>
<accession>A0A517SVP2</accession>
<evidence type="ECO:0000313" key="4">
    <source>
        <dbReference type="EMBL" id="QDT60207.1"/>
    </source>
</evidence>
<dbReference type="EMBL" id="CP036272">
    <property type="protein sequence ID" value="QDT60207.1"/>
    <property type="molecule type" value="Genomic_DNA"/>
</dbReference>
<dbReference type="RefSeq" id="WP_145272553.1">
    <property type="nucleotide sequence ID" value="NZ_CP036272.1"/>
</dbReference>
<keyword evidence="3" id="KW-0472">Membrane</keyword>
<dbReference type="PANTHER" id="PTHR32309:SF31">
    <property type="entry name" value="CAPSULAR EXOPOLYSACCHARIDE FAMILY"/>
    <property type="match status" value="1"/>
</dbReference>
<sequence>MNHPQRSQSQVSLKHLRDLLVLYTPLWLGAAIGFGALGATYSLLRTDHYLARQPLVVRDEANSAVDRMGRFASASALRAAQETVLDIAHNRTVVAAAMREIGPPNENAPADWPTVTDVDDAIEQSVNVVAPQGEEFGGTEVIYLQTKAESQQRAIDLCNAMFKNLTNHLRKVRQVRADSVIEELSYTRDLAQEKLDKVAAEMQKMESLIGEDLGDLRNLNDAISGDSATRRTLENARLKMQNEEVKLRKMQSLLDLLVQGAKDPDQLLINGDDLLRSQPSLQRLKEGLIDAQLQASKLVGVYTAENPKRKAAEATEREIRHRIVQETQSVINAMQPALDVQTAETKELADQVRTLTQKLAVLAEARTTYADIDADLRNRQQQLANAEQRLSEAEANRKAALSTSLVASLGDPIGTDKPVGPGGTSITIGSVVAGLLFGLGTVFLVAPGQTNAQGGRRWSDRLMADQGRSGDRKDMRSLTGRRASDRPVSNLEQGLAQDRRKSDQRTGSQSEQNRS</sequence>
<dbReference type="PANTHER" id="PTHR32309">
    <property type="entry name" value="TYROSINE-PROTEIN KINASE"/>
    <property type="match status" value="1"/>
</dbReference>
<evidence type="ECO:0000313" key="5">
    <source>
        <dbReference type="Proteomes" id="UP000315003"/>
    </source>
</evidence>
<keyword evidence="3" id="KW-1133">Transmembrane helix</keyword>
<evidence type="ECO:0000256" key="2">
    <source>
        <dbReference type="SAM" id="MobiDB-lite"/>
    </source>
</evidence>
<feature type="transmembrane region" description="Helical" evidence="3">
    <location>
        <begin position="20"/>
        <end position="44"/>
    </location>
</feature>
<proteinExistence type="predicted"/>
<reference evidence="4 5" key="1">
    <citation type="submission" date="2019-02" db="EMBL/GenBank/DDBJ databases">
        <title>Deep-cultivation of Planctomycetes and their phenomic and genomic characterization uncovers novel biology.</title>
        <authorList>
            <person name="Wiegand S."/>
            <person name="Jogler M."/>
            <person name="Boedeker C."/>
            <person name="Pinto D."/>
            <person name="Vollmers J."/>
            <person name="Rivas-Marin E."/>
            <person name="Kohn T."/>
            <person name="Peeters S.H."/>
            <person name="Heuer A."/>
            <person name="Rast P."/>
            <person name="Oberbeckmann S."/>
            <person name="Bunk B."/>
            <person name="Jeske O."/>
            <person name="Meyerdierks A."/>
            <person name="Storesund J.E."/>
            <person name="Kallscheuer N."/>
            <person name="Luecker S."/>
            <person name="Lage O.M."/>
            <person name="Pohl T."/>
            <person name="Merkel B.J."/>
            <person name="Hornburger P."/>
            <person name="Mueller R.-W."/>
            <person name="Bruemmer F."/>
            <person name="Labrenz M."/>
            <person name="Spormann A.M."/>
            <person name="Op den Camp H."/>
            <person name="Overmann J."/>
            <person name="Amann R."/>
            <person name="Jetten M.S.M."/>
            <person name="Mascher T."/>
            <person name="Medema M.H."/>
            <person name="Devos D.P."/>
            <person name="Kaster A.-K."/>
            <person name="Ovreas L."/>
            <person name="Rohde M."/>
            <person name="Galperin M.Y."/>
            <person name="Jogler C."/>
        </authorList>
    </citation>
    <scope>NUCLEOTIDE SEQUENCE [LARGE SCALE GENOMIC DNA]</scope>
    <source>
        <strain evidence="4 5">SV_7m_r</strain>
    </source>
</reference>
<keyword evidence="3" id="KW-0812">Transmembrane</keyword>
<dbReference type="Proteomes" id="UP000315003">
    <property type="component" value="Chromosome"/>
</dbReference>
<evidence type="ECO:0000256" key="3">
    <source>
        <dbReference type="SAM" id="Phobius"/>
    </source>
</evidence>
<keyword evidence="5" id="KW-1185">Reference proteome</keyword>
<dbReference type="InterPro" id="IPR050445">
    <property type="entry name" value="Bact_polysacc_biosynth/exp"/>
</dbReference>
<feature type="region of interest" description="Disordered" evidence="2">
    <location>
        <begin position="453"/>
        <end position="515"/>
    </location>
</feature>